<dbReference type="Proteomes" id="UP001187531">
    <property type="component" value="Unassembled WGS sequence"/>
</dbReference>
<dbReference type="InterPro" id="IPR000618">
    <property type="entry name" value="Insect_cuticle"/>
</dbReference>
<dbReference type="EMBL" id="JAVRJZ010000058">
    <property type="protein sequence ID" value="KAK2703946.1"/>
    <property type="molecule type" value="Genomic_DNA"/>
</dbReference>
<dbReference type="PROSITE" id="PS51155">
    <property type="entry name" value="CHIT_BIND_RR_2"/>
    <property type="match status" value="1"/>
</dbReference>
<keyword evidence="1 2" id="KW-0193">Cuticle</keyword>
<evidence type="ECO:0008006" key="5">
    <source>
        <dbReference type="Google" id="ProtNLM"/>
    </source>
</evidence>
<evidence type="ECO:0000256" key="1">
    <source>
        <dbReference type="ARBA" id="ARBA00022460"/>
    </source>
</evidence>
<protein>
    <recommendedName>
        <fullName evidence="5">Cuticle protein</fullName>
    </recommendedName>
</protein>
<sequence length="299" mass="33027">MKQIISYTFFLQAVVYAALTCSFAAPSYYGYAPAADQSAYAPATSYGGSNLRAPTMDEMKEMPTTQPPPRDYQFSYNINDEMSGSLNQRVEQQKNGVITGAYAYTAPDGKLMTVNYVADDKGYRPVMSEAQAPVMKTNTASTYTMSLPDSVEQIKVSITQQEMEAMRNKVQENEQPLAYAQNQQNVPMKYTASTYTAAAVPAMREQVRTYPTPQQSAIHTPHKYDASAYAAPAPAKNEPVETYPAIQENFPQVSESPEQYSAPVKVNIDPAQTYRAPSPVTTIAETPIQAESRPASYYR</sequence>
<organism evidence="3 4">
    <name type="scientific">Artemia franciscana</name>
    <name type="common">Brine shrimp</name>
    <name type="synonym">Artemia sanfranciscana</name>
    <dbReference type="NCBI Taxonomy" id="6661"/>
    <lineage>
        <taxon>Eukaryota</taxon>
        <taxon>Metazoa</taxon>
        <taxon>Ecdysozoa</taxon>
        <taxon>Arthropoda</taxon>
        <taxon>Crustacea</taxon>
        <taxon>Branchiopoda</taxon>
        <taxon>Anostraca</taxon>
        <taxon>Artemiidae</taxon>
        <taxon>Artemia</taxon>
    </lineage>
</organism>
<dbReference type="InterPro" id="IPR031311">
    <property type="entry name" value="CHIT_BIND_RR_consensus"/>
</dbReference>
<comment type="caution">
    <text evidence="3">The sequence shown here is derived from an EMBL/GenBank/DDBJ whole genome shotgun (WGS) entry which is preliminary data.</text>
</comment>
<name>A0AA88KVL4_ARTSF</name>
<evidence type="ECO:0000313" key="3">
    <source>
        <dbReference type="EMBL" id="KAK2703946.1"/>
    </source>
</evidence>
<dbReference type="PRINTS" id="PR00947">
    <property type="entry name" value="CUTICLE"/>
</dbReference>
<dbReference type="Pfam" id="PF00379">
    <property type="entry name" value="Chitin_bind_4"/>
    <property type="match status" value="1"/>
</dbReference>
<accession>A0AA88KVL4</accession>
<reference evidence="3" key="1">
    <citation type="submission" date="2023-07" db="EMBL/GenBank/DDBJ databases">
        <title>Chromosome-level genome assembly of Artemia franciscana.</title>
        <authorList>
            <person name="Jo E."/>
        </authorList>
    </citation>
    <scope>NUCLEOTIDE SEQUENCE</scope>
    <source>
        <tissue evidence="3">Whole body</tissue>
    </source>
</reference>
<evidence type="ECO:0000313" key="4">
    <source>
        <dbReference type="Proteomes" id="UP001187531"/>
    </source>
</evidence>
<evidence type="ECO:0000256" key="2">
    <source>
        <dbReference type="PROSITE-ProRule" id="PRU00497"/>
    </source>
</evidence>
<gene>
    <name evidence="3" type="ORF">QYM36_017723</name>
</gene>
<proteinExistence type="predicted"/>
<dbReference type="AlphaFoldDB" id="A0AA88KVL4"/>
<dbReference type="PROSITE" id="PS00233">
    <property type="entry name" value="CHIT_BIND_RR_1"/>
    <property type="match status" value="1"/>
</dbReference>
<dbReference type="GO" id="GO:0042302">
    <property type="term" value="F:structural constituent of cuticle"/>
    <property type="evidence" value="ECO:0007669"/>
    <property type="project" value="UniProtKB-UniRule"/>
</dbReference>
<keyword evidence="4" id="KW-1185">Reference proteome</keyword>